<dbReference type="AlphaFoldDB" id="A0AA36AJ59"/>
<dbReference type="SUPFAM" id="SSF56112">
    <property type="entry name" value="Protein kinase-like (PK-like)"/>
    <property type="match status" value="1"/>
</dbReference>
<evidence type="ECO:0000256" key="4">
    <source>
        <dbReference type="ARBA" id="ARBA00022777"/>
    </source>
</evidence>
<sequence>MVDRWRKIIDSIVKLENIEKKINQMDEINVSLTINLDNSSLESNDDSSVHTDEIVHRPKYKILEEIGRGGFGRIYKVYNRHKDGLYALKRLCFEGEFQDNKYISAEVYCLSKFKHPNIIILEEFILKPNRLYIIMEYAEFGNIEQYVTSNHNISSSDILQFFSQLTSAVHYSHSQNIAHRDITPSNVLLTSKFDAKLADWGLATPCGVDRSNPILSDDYLGDYRYQAPEVIRNSPFDPLPTDIWSLGSILYFMLTCNPPFEGSEATILHNQTNVGVSLPDSVVNSSDKLVNVIVKTIKFLMVADTNERPNIETTLYSSSFTNDLENDMHDIESQFLLNI</sequence>
<proteinExistence type="predicted"/>
<evidence type="ECO:0000313" key="9">
    <source>
        <dbReference type="Proteomes" id="UP001162480"/>
    </source>
</evidence>
<accession>A0AA36AJ59</accession>
<evidence type="ECO:0000256" key="5">
    <source>
        <dbReference type="ARBA" id="ARBA00022840"/>
    </source>
</evidence>
<dbReference type="CDD" id="cd14014">
    <property type="entry name" value="STKc_PknB_like"/>
    <property type="match status" value="1"/>
</dbReference>
<keyword evidence="5 6" id="KW-0067">ATP-binding</keyword>
<dbReference type="EMBL" id="OX597814">
    <property type="protein sequence ID" value="CAI9716473.1"/>
    <property type="molecule type" value="Genomic_DNA"/>
</dbReference>
<dbReference type="InterPro" id="IPR011009">
    <property type="entry name" value="Kinase-like_dom_sf"/>
</dbReference>
<evidence type="ECO:0000256" key="3">
    <source>
        <dbReference type="ARBA" id="ARBA00022741"/>
    </source>
</evidence>
<dbReference type="GO" id="GO:0005634">
    <property type="term" value="C:nucleus"/>
    <property type="evidence" value="ECO:0007669"/>
    <property type="project" value="TreeGrafter"/>
</dbReference>
<dbReference type="InterPro" id="IPR000719">
    <property type="entry name" value="Prot_kinase_dom"/>
</dbReference>
<evidence type="ECO:0000256" key="6">
    <source>
        <dbReference type="PROSITE-ProRule" id="PRU10141"/>
    </source>
</evidence>
<reference evidence="8" key="1">
    <citation type="submission" date="2023-08" db="EMBL/GenBank/DDBJ databases">
        <authorList>
            <person name="Alioto T."/>
            <person name="Alioto T."/>
            <person name="Gomez Garrido J."/>
        </authorList>
    </citation>
    <scope>NUCLEOTIDE SEQUENCE</scope>
</reference>
<protein>
    <submittedName>
        <fullName evidence="8">Testis-specific serine serine/threonine-protein kinase 1-like</fullName>
    </submittedName>
</protein>
<dbReference type="Pfam" id="PF00069">
    <property type="entry name" value="Pkinase"/>
    <property type="match status" value="1"/>
</dbReference>
<dbReference type="Gene3D" id="1.10.510.10">
    <property type="entry name" value="Transferase(Phosphotransferase) domain 1"/>
    <property type="match status" value="1"/>
</dbReference>
<dbReference type="Proteomes" id="UP001162480">
    <property type="component" value="Chromosome 1"/>
</dbReference>
<dbReference type="GO" id="GO:0005524">
    <property type="term" value="F:ATP binding"/>
    <property type="evidence" value="ECO:0007669"/>
    <property type="project" value="UniProtKB-UniRule"/>
</dbReference>
<dbReference type="PANTHER" id="PTHR24345">
    <property type="entry name" value="SERINE/THREONINE-PROTEIN KINASE PLK"/>
    <property type="match status" value="1"/>
</dbReference>
<keyword evidence="9" id="KW-1185">Reference proteome</keyword>
<keyword evidence="1" id="KW-0723">Serine/threonine-protein kinase</keyword>
<dbReference type="PROSITE" id="PS00107">
    <property type="entry name" value="PROTEIN_KINASE_ATP"/>
    <property type="match status" value="1"/>
</dbReference>
<keyword evidence="2" id="KW-0808">Transferase</keyword>
<name>A0AA36AJ59_OCTVU</name>
<gene>
    <name evidence="8" type="ORF">OCTVUL_1B012473</name>
</gene>
<keyword evidence="3 6" id="KW-0547">Nucleotide-binding</keyword>
<evidence type="ECO:0000259" key="7">
    <source>
        <dbReference type="PROSITE" id="PS50011"/>
    </source>
</evidence>
<feature type="binding site" evidence="6">
    <location>
        <position position="89"/>
    </location>
    <ligand>
        <name>ATP</name>
        <dbReference type="ChEBI" id="CHEBI:30616"/>
    </ligand>
</feature>
<dbReference type="PANTHER" id="PTHR24345:SF0">
    <property type="entry name" value="CELL CYCLE SERINE_THREONINE-PROTEIN KINASE CDC5_MSD2"/>
    <property type="match status" value="1"/>
</dbReference>
<dbReference type="GO" id="GO:0004674">
    <property type="term" value="F:protein serine/threonine kinase activity"/>
    <property type="evidence" value="ECO:0007669"/>
    <property type="project" value="UniProtKB-KW"/>
</dbReference>
<evidence type="ECO:0000256" key="1">
    <source>
        <dbReference type="ARBA" id="ARBA00022527"/>
    </source>
</evidence>
<evidence type="ECO:0000256" key="2">
    <source>
        <dbReference type="ARBA" id="ARBA00022679"/>
    </source>
</evidence>
<keyword evidence="4" id="KW-0418">Kinase</keyword>
<evidence type="ECO:0000313" key="8">
    <source>
        <dbReference type="EMBL" id="CAI9716473.1"/>
    </source>
</evidence>
<organism evidence="8 9">
    <name type="scientific">Octopus vulgaris</name>
    <name type="common">Common octopus</name>
    <dbReference type="NCBI Taxonomy" id="6645"/>
    <lineage>
        <taxon>Eukaryota</taxon>
        <taxon>Metazoa</taxon>
        <taxon>Spiralia</taxon>
        <taxon>Lophotrochozoa</taxon>
        <taxon>Mollusca</taxon>
        <taxon>Cephalopoda</taxon>
        <taxon>Coleoidea</taxon>
        <taxon>Octopodiformes</taxon>
        <taxon>Octopoda</taxon>
        <taxon>Incirrata</taxon>
        <taxon>Octopodidae</taxon>
        <taxon>Octopus</taxon>
    </lineage>
</organism>
<feature type="domain" description="Protein kinase" evidence="7">
    <location>
        <begin position="60"/>
        <end position="321"/>
    </location>
</feature>
<dbReference type="PROSITE" id="PS50011">
    <property type="entry name" value="PROTEIN_KINASE_DOM"/>
    <property type="match status" value="1"/>
</dbReference>
<dbReference type="InterPro" id="IPR017441">
    <property type="entry name" value="Protein_kinase_ATP_BS"/>
</dbReference>